<evidence type="ECO:0000313" key="1">
    <source>
        <dbReference type="EMBL" id="EKK01523.1"/>
    </source>
</evidence>
<accession>K5DGE6</accession>
<protein>
    <submittedName>
        <fullName evidence="1">Uncharacterized protein</fullName>
    </submittedName>
</protein>
<organism evidence="1 2">
    <name type="scientific">Rhodopirellula baltica SH28</name>
    <dbReference type="NCBI Taxonomy" id="993517"/>
    <lineage>
        <taxon>Bacteria</taxon>
        <taxon>Pseudomonadati</taxon>
        <taxon>Planctomycetota</taxon>
        <taxon>Planctomycetia</taxon>
        <taxon>Pirellulales</taxon>
        <taxon>Pirellulaceae</taxon>
        <taxon>Rhodopirellula</taxon>
    </lineage>
</organism>
<dbReference type="PATRIC" id="fig|993517.3.peg.3465"/>
<reference evidence="1 2" key="1">
    <citation type="journal article" date="2013" name="Mar. Genomics">
        <title>Expression of sulfatases in Rhodopirellula baltica and the diversity of sulfatases in the genus Rhodopirellula.</title>
        <authorList>
            <person name="Wegner C.E."/>
            <person name="Richter-Heitmann T."/>
            <person name="Klindworth A."/>
            <person name="Klockow C."/>
            <person name="Richter M."/>
            <person name="Achstetter T."/>
            <person name="Glockner F.O."/>
            <person name="Harder J."/>
        </authorList>
    </citation>
    <scope>NUCLEOTIDE SEQUENCE [LARGE SCALE GENOMIC DNA]</scope>
    <source>
        <strain evidence="1 2">SH28</strain>
    </source>
</reference>
<name>K5DGE6_RHOBT</name>
<evidence type="ECO:0000313" key="2">
    <source>
        <dbReference type="Proteomes" id="UP000007993"/>
    </source>
</evidence>
<dbReference type="Proteomes" id="UP000007993">
    <property type="component" value="Unassembled WGS sequence"/>
</dbReference>
<gene>
    <name evidence="1" type="ORF">RBSH_03189</name>
</gene>
<proteinExistence type="predicted"/>
<comment type="caution">
    <text evidence="1">The sequence shown here is derived from an EMBL/GenBank/DDBJ whole genome shotgun (WGS) entry which is preliminary data.</text>
</comment>
<dbReference type="EMBL" id="AMCW01000094">
    <property type="protein sequence ID" value="EKK01523.1"/>
    <property type="molecule type" value="Genomic_DNA"/>
</dbReference>
<sequence length="43" mass="4655">MSPRSPEYPEELGGRPTWIGLITVTEASMANARRCPILRAVAG</sequence>
<dbReference type="AlphaFoldDB" id="K5DGE6"/>